<keyword evidence="4" id="KW-1185">Reference proteome</keyword>
<dbReference type="Proteomes" id="UP000676853">
    <property type="component" value="Unassembled WGS sequence"/>
</dbReference>
<accession>A0ABS5NI06</accession>
<sequence>MDDQFEGQYEAFQDLLNSSTPERALRQFKVLGVHPDVIDRIRARHEAEAIAVRDRGIAPMVVRNNRTTWYTGPREGDKHWESLVARLAAGGWSEESIDALDRSSSQVMEQLNHPKEAAFSSRGLVLGHVQSGKTTNFTAVMAKAADSGYKLFIVLAGIHNSLRRQTQVRLMKDLIEANEPSWMQLTIADNDFTPPTSSAVSYFAQTNRQHVLCVIKKNAPVLRKFRDWLGSASEYMAEVPTLIIDDEADQATVASPTLNPLILEIMGNLPKAAYIGYTATPFANLLIDPASDDLYPSDFIISLPKPTGHFGTEVLFGRDLLDDEDPEDLDIGYDMIRTIDDDEVDLVRPRTKADREFFVPEITGELRKAILYFWMATAARRVRRVGNKHSTMLIHTSVNTEVHNSFREPLDAFRRNILRGIDSSGSVVDELRQLWQKEAAAVPAIEFNHKTVPFDEVLRLLPGVLDDCRIILDNATSKVRLDYEGDPVVAIAVGGNTLSRGLTLEGLVVSYFVRSVSAYDTLLQMGRWFGYRIGYEDLPRVWMTSDLQTWFRHLATVESEIRRDIDMYMTGDVTPMTFAVRIRTHPSLGVTSAAKMTNAVTASAAYGGHRVQTHVFDVDRAVLERNQNAARNLLTRLIDEGYSLKHDEKEDRYVIYGVPRGEILDFLKDYSFFDDERERRVGDKNLRTLLSEYIDKRGKVGSLRTWNVAVIGRRAKGRPIDASERFALAPGIAPARVTRSRLPGDLHDIKTLMSRADAAVDLDVTNQKLPLTEPAIQKLRTDQAPDRGLLTIYVIDKDSTPPRTSRGEKGRQPMNAPEHVIGIGIVFPNVSNDDSTVENSYVSAALPELEEDDTTALDNEDLGDSVGA</sequence>
<dbReference type="Pfam" id="PF10593">
    <property type="entry name" value="Z1"/>
    <property type="match status" value="1"/>
</dbReference>
<dbReference type="RefSeq" id="WP_212555093.1">
    <property type="nucleotide sequence ID" value="NZ_JAGXOE010000090.1"/>
</dbReference>
<feature type="region of interest" description="Disordered" evidence="1">
    <location>
        <begin position="797"/>
        <end position="816"/>
    </location>
</feature>
<organism evidence="3 4">
    <name type="scientific">Tsukamurella paurometabola</name>
    <name type="common">Corynebacterium paurometabolum</name>
    <dbReference type="NCBI Taxonomy" id="2061"/>
    <lineage>
        <taxon>Bacteria</taxon>
        <taxon>Bacillati</taxon>
        <taxon>Actinomycetota</taxon>
        <taxon>Actinomycetes</taxon>
        <taxon>Mycobacteriales</taxon>
        <taxon>Tsukamurellaceae</taxon>
        <taxon>Tsukamurella</taxon>
    </lineage>
</organism>
<feature type="region of interest" description="Disordered" evidence="1">
    <location>
        <begin position="847"/>
        <end position="868"/>
    </location>
</feature>
<gene>
    <name evidence="3" type="ORF">KFZ73_22075</name>
</gene>
<dbReference type="InterPro" id="IPR027417">
    <property type="entry name" value="P-loop_NTPase"/>
</dbReference>
<dbReference type="EMBL" id="JAGXOE010000090">
    <property type="protein sequence ID" value="MBS4103919.1"/>
    <property type="molecule type" value="Genomic_DNA"/>
</dbReference>
<dbReference type="SUPFAM" id="SSF52540">
    <property type="entry name" value="P-loop containing nucleoside triphosphate hydrolases"/>
    <property type="match status" value="1"/>
</dbReference>
<feature type="compositionally biased region" description="Acidic residues" evidence="1">
    <location>
        <begin position="848"/>
        <end position="868"/>
    </location>
</feature>
<name>A0ABS5NI06_TSUPA</name>
<comment type="caution">
    <text evidence="3">The sequence shown here is derived from an EMBL/GenBank/DDBJ whole genome shotgun (WGS) entry which is preliminary data.</text>
</comment>
<dbReference type="InterPro" id="IPR018310">
    <property type="entry name" value="Put_endonuclease_Z1-dom"/>
</dbReference>
<evidence type="ECO:0000313" key="3">
    <source>
        <dbReference type="EMBL" id="MBS4103919.1"/>
    </source>
</evidence>
<proteinExistence type="predicted"/>
<evidence type="ECO:0000256" key="1">
    <source>
        <dbReference type="SAM" id="MobiDB-lite"/>
    </source>
</evidence>
<evidence type="ECO:0000259" key="2">
    <source>
        <dbReference type="Pfam" id="PF10593"/>
    </source>
</evidence>
<reference evidence="3 4" key="1">
    <citation type="submission" date="2021-04" db="EMBL/GenBank/DDBJ databases">
        <title>Whole genome sequence analysis of a thiophenic sulfur metabolizing bacteria.</title>
        <authorList>
            <person name="Akhtar N."/>
            <person name="Akram J."/>
            <person name="Aslam A."/>
        </authorList>
    </citation>
    <scope>NUCLEOTIDE SEQUENCE [LARGE SCALE GENOMIC DNA]</scope>
    <source>
        <strain evidence="3 4">3OW</strain>
    </source>
</reference>
<feature type="compositionally biased region" description="Basic and acidic residues" evidence="1">
    <location>
        <begin position="797"/>
        <end position="811"/>
    </location>
</feature>
<protein>
    <submittedName>
        <fullName evidence="3">Z1 domain-containing protein</fullName>
    </submittedName>
</protein>
<feature type="domain" description="Putative endonuclease Z1" evidence="2">
    <location>
        <begin position="365"/>
        <end position="587"/>
    </location>
</feature>
<evidence type="ECO:0000313" key="4">
    <source>
        <dbReference type="Proteomes" id="UP000676853"/>
    </source>
</evidence>